<reference evidence="1 2" key="1">
    <citation type="journal article" date="2012" name="J. Bacteriol.">
        <title>Complete genome sequence of Enterobacter aerogenes KCTC 2190.</title>
        <authorList>
            <person name="Shin S.H."/>
            <person name="Kim S."/>
            <person name="Kim J.Y."/>
            <person name="Lee S."/>
            <person name="Um Y."/>
            <person name="Oh M.K."/>
            <person name="Kim Y.R."/>
            <person name="Lee J."/>
            <person name="Yang K.S."/>
        </authorList>
    </citation>
    <scope>NUCLEOTIDE SEQUENCE [LARGE SCALE GENOMIC DNA]</scope>
    <source>
        <strain evidence="1 2">KCTC 2190</strain>
    </source>
</reference>
<evidence type="ECO:0000313" key="2">
    <source>
        <dbReference type="Proteomes" id="UP000008881"/>
    </source>
</evidence>
<dbReference type="eggNOG" id="COG5464">
    <property type="taxonomic scope" value="Bacteria"/>
</dbReference>
<dbReference type="GO" id="GO:0006310">
    <property type="term" value="P:DNA recombination"/>
    <property type="evidence" value="ECO:0007669"/>
    <property type="project" value="TreeGrafter"/>
</dbReference>
<evidence type="ECO:0000313" key="1">
    <source>
        <dbReference type="EMBL" id="AEG96513.1"/>
    </source>
</evidence>
<proteinExistence type="predicted"/>
<dbReference type="InterPro" id="IPR051699">
    <property type="entry name" value="Rpn/YhgA-like_nuclease"/>
</dbReference>
<accession>A0A0H3FMA8</accession>
<dbReference type="PANTHER" id="PTHR34611:SF2">
    <property type="entry name" value="INACTIVE RECOMBINATION-PROMOTING NUCLEASE-LIKE PROTEIN RPNE-RELATED"/>
    <property type="match status" value="1"/>
</dbReference>
<protein>
    <submittedName>
        <fullName evidence="1">Putative transposase</fullName>
    </submittedName>
</protein>
<dbReference type="GO" id="GO:1990238">
    <property type="term" value="F:double-stranded DNA endonuclease activity"/>
    <property type="evidence" value="ECO:0007669"/>
    <property type="project" value="TreeGrafter"/>
</dbReference>
<dbReference type="PANTHER" id="PTHR34611">
    <property type="match status" value="1"/>
</dbReference>
<name>A0A0H3FMA8_KLEAK</name>
<organism evidence="1 2">
    <name type="scientific">Klebsiella aerogenes (strain ATCC 13048 / DSM 30053 / CCUG 1429 / JCM 1235 / KCTC 2190 / NBRC 13534 / NCIMB 10102 / NCTC 10006 / CDC 819-56)</name>
    <name type="common">Enterobacter aerogenes</name>
    <dbReference type="NCBI Taxonomy" id="1028307"/>
    <lineage>
        <taxon>Bacteria</taxon>
        <taxon>Pseudomonadati</taxon>
        <taxon>Pseudomonadota</taxon>
        <taxon>Gammaproteobacteria</taxon>
        <taxon>Enterobacterales</taxon>
        <taxon>Enterobacteriaceae</taxon>
        <taxon>Klebsiella/Raoultella group</taxon>
        <taxon>Klebsiella</taxon>
    </lineage>
</organism>
<keyword evidence="2" id="KW-1185">Reference proteome</keyword>
<dbReference type="PATRIC" id="fig|1028307.3.peg.1581"/>
<dbReference type="AlphaFoldDB" id="A0A0H3FMA8"/>
<dbReference type="HOGENOM" id="CLU_059548_9_0_6"/>
<dbReference type="KEGG" id="eae:EAE_07945"/>
<dbReference type="EMBL" id="CP002824">
    <property type="protein sequence ID" value="AEG96513.1"/>
    <property type="molecule type" value="Genomic_DNA"/>
</dbReference>
<gene>
    <name evidence="1" type="ordered locus">EAE_07945</name>
</gene>
<sequence>MTLAETWLAEGREKGIKEGIKEGKRQALLQVAAAMLNRGMDDDAILEMTGLTRDELQQLRH</sequence>
<dbReference type="Proteomes" id="UP000008881">
    <property type="component" value="Chromosome"/>
</dbReference>